<accession>A0A9X0DCS5</accession>
<evidence type="ECO:0000313" key="1">
    <source>
        <dbReference type="EMBL" id="KAJ8058651.1"/>
    </source>
</evidence>
<organism evidence="1 2">
    <name type="scientific">Sclerotinia nivalis</name>
    <dbReference type="NCBI Taxonomy" id="352851"/>
    <lineage>
        <taxon>Eukaryota</taxon>
        <taxon>Fungi</taxon>
        <taxon>Dikarya</taxon>
        <taxon>Ascomycota</taxon>
        <taxon>Pezizomycotina</taxon>
        <taxon>Leotiomycetes</taxon>
        <taxon>Helotiales</taxon>
        <taxon>Sclerotiniaceae</taxon>
        <taxon>Sclerotinia</taxon>
    </lineage>
</organism>
<gene>
    <name evidence="1" type="ORF">OCU04_012827</name>
</gene>
<dbReference type="OrthoDB" id="5272396at2759"/>
<proteinExistence type="predicted"/>
<dbReference type="Proteomes" id="UP001152300">
    <property type="component" value="Unassembled WGS sequence"/>
</dbReference>
<keyword evidence="2" id="KW-1185">Reference proteome</keyword>
<dbReference type="AlphaFoldDB" id="A0A9X0DCS5"/>
<name>A0A9X0DCS5_9HELO</name>
<protein>
    <submittedName>
        <fullName evidence="1">Uncharacterized protein</fullName>
    </submittedName>
</protein>
<sequence>MDFKKQKVSFSGEDSRFEVSITRRHSITDISSEAIWWRSEESFASRSQITRRHSIVAYQDLPSKAVLLRREESFGEKSQIPLLHITIPPTQTDPLPKTRTEIEKIREIIYGYIFPSKFYLAPYYKTPQNISWKFDLEPILYAYGNRSSYDTMNLSFPNCQAFGASFLRVHPQIYQEAKELFWKRALFVLPTPFRAIDALESIGQDFIKHITHLELHVRSFDFQYWEISGICTAISMMNSLARHGQLQAINLVIEHVMLGFIIRDVLRNATSVRARRFYGTLRFLCSLQTWRCHRGIRITGGASYEEILKNIPGNSAMNIQSLMYVVEKLHAAWGGTFYVGDTMAWKNGRYVYRAPPKQSLNR</sequence>
<dbReference type="EMBL" id="JAPEIS010000016">
    <property type="protein sequence ID" value="KAJ8058651.1"/>
    <property type="molecule type" value="Genomic_DNA"/>
</dbReference>
<evidence type="ECO:0000313" key="2">
    <source>
        <dbReference type="Proteomes" id="UP001152300"/>
    </source>
</evidence>
<reference evidence="1" key="1">
    <citation type="submission" date="2022-11" db="EMBL/GenBank/DDBJ databases">
        <title>Genome Resource of Sclerotinia nivalis Strain SnTB1, a Plant Pathogen Isolated from American Ginseng.</title>
        <authorList>
            <person name="Fan S."/>
        </authorList>
    </citation>
    <scope>NUCLEOTIDE SEQUENCE</scope>
    <source>
        <strain evidence="1">SnTB1</strain>
    </source>
</reference>
<comment type="caution">
    <text evidence="1">The sequence shown here is derived from an EMBL/GenBank/DDBJ whole genome shotgun (WGS) entry which is preliminary data.</text>
</comment>